<name>A0ABW4C5A1_9BACL</name>
<sequence>MSAIIQAKEVEDFFWAGSDVPMITREDVDLFEKPVCYLGALVSNRRVE</sequence>
<organism evidence="1 2">
    <name type="scientific">Kroppenstedtia sanguinis</name>
    <dbReference type="NCBI Taxonomy" id="1380684"/>
    <lineage>
        <taxon>Bacteria</taxon>
        <taxon>Bacillati</taxon>
        <taxon>Bacillota</taxon>
        <taxon>Bacilli</taxon>
        <taxon>Bacillales</taxon>
        <taxon>Thermoactinomycetaceae</taxon>
        <taxon>Kroppenstedtia</taxon>
    </lineage>
</organism>
<evidence type="ECO:0000313" key="2">
    <source>
        <dbReference type="Proteomes" id="UP001597282"/>
    </source>
</evidence>
<protein>
    <submittedName>
        <fullName evidence="1">Uncharacterized protein</fullName>
    </submittedName>
</protein>
<keyword evidence="2" id="KW-1185">Reference proteome</keyword>
<proteinExistence type="predicted"/>
<evidence type="ECO:0000313" key="1">
    <source>
        <dbReference type="EMBL" id="MFD1425424.1"/>
    </source>
</evidence>
<dbReference type="RefSeq" id="WP_380162157.1">
    <property type="nucleotide sequence ID" value="NZ_JBHTNU010000001.1"/>
</dbReference>
<dbReference type="EMBL" id="JBHTNU010000001">
    <property type="protein sequence ID" value="MFD1425424.1"/>
    <property type="molecule type" value="Genomic_DNA"/>
</dbReference>
<accession>A0ABW4C5A1</accession>
<gene>
    <name evidence="1" type="ORF">ACFQ4Y_00550</name>
</gene>
<comment type="caution">
    <text evidence="1">The sequence shown here is derived from an EMBL/GenBank/DDBJ whole genome shotgun (WGS) entry which is preliminary data.</text>
</comment>
<reference evidence="2" key="1">
    <citation type="journal article" date="2019" name="Int. J. Syst. Evol. Microbiol.">
        <title>The Global Catalogue of Microorganisms (GCM) 10K type strain sequencing project: providing services to taxonomists for standard genome sequencing and annotation.</title>
        <authorList>
            <consortium name="The Broad Institute Genomics Platform"/>
            <consortium name="The Broad Institute Genome Sequencing Center for Infectious Disease"/>
            <person name="Wu L."/>
            <person name="Ma J."/>
        </authorList>
    </citation>
    <scope>NUCLEOTIDE SEQUENCE [LARGE SCALE GENOMIC DNA]</scope>
    <source>
        <strain evidence="2">S1</strain>
    </source>
</reference>
<dbReference type="Proteomes" id="UP001597282">
    <property type="component" value="Unassembled WGS sequence"/>
</dbReference>